<dbReference type="Proteomes" id="UP000248806">
    <property type="component" value="Unassembled WGS sequence"/>
</dbReference>
<dbReference type="AlphaFoldDB" id="A0A326TW57"/>
<feature type="region of interest" description="Disordered" evidence="1">
    <location>
        <begin position="1"/>
        <end position="22"/>
    </location>
</feature>
<dbReference type="EMBL" id="QKUF01000036">
    <property type="protein sequence ID" value="PZW21136.1"/>
    <property type="molecule type" value="Genomic_DNA"/>
</dbReference>
<sequence>MNETRSWPKAQDTHRGYRPTRTNEVRQVIRLREHEESTFPKRCLERSCSPRRVLVFFTSDCPSWGNPDQVERNGGQDISLKAIAGALGGIERM</sequence>
<reference evidence="2 3" key="1">
    <citation type="submission" date="2018-06" db="EMBL/GenBank/DDBJ databases">
        <title>Genomic Encyclopedia of Archaeal and Bacterial Type Strains, Phase II (KMG-II): from individual species to whole genera.</title>
        <authorList>
            <person name="Goeker M."/>
        </authorList>
    </citation>
    <scope>NUCLEOTIDE SEQUENCE [LARGE SCALE GENOMIC DNA]</scope>
    <source>
        <strain evidence="2 3">ATCC BAA-1881</strain>
    </source>
</reference>
<dbReference type="RefSeq" id="WP_111325913.1">
    <property type="nucleotide sequence ID" value="NZ_BIFX01000002.1"/>
</dbReference>
<evidence type="ECO:0000313" key="2">
    <source>
        <dbReference type="EMBL" id="PZW21136.1"/>
    </source>
</evidence>
<evidence type="ECO:0000313" key="3">
    <source>
        <dbReference type="Proteomes" id="UP000248806"/>
    </source>
</evidence>
<keyword evidence="3" id="KW-1185">Reference proteome</keyword>
<evidence type="ECO:0000256" key="1">
    <source>
        <dbReference type="SAM" id="MobiDB-lite"/>
    </source>
</evidence>
<gene>
    <name evidence="2" type="ORF">EI42_05672</name>
</gene>
<proteinExistence type="predicted"/>
<accession>A0A326TW57</accession>
<comment type="caution">
    <text evidence="2">The sequence shown here is derived from an EMBL/GenBank/DDBJ whole genome shotgun (WGS) entry which is preliminary data.</text>
</comment>
<organism evidence="2 3">
    <name type="scientific">Thermosporothrix hazakensis</name>
    <dbReference type="NCBI Taxonomy" id="644383"/>
    <lineage>
        <taxon>Bacteria</taxon>
        <taxon>Bacillati</taxon>
        <taxon>Chloroflexota</taxon>
        <taxon>Ktedonobacteria</taxon>
        <taxon>Ktedonobacterales</taxon>
        <taxon>Thermosporotrichaceae</taxon>
        <taxon>Thermosporothrix</taxon>
    </lineage>
</organism>
<name>A0A326TW57_THEHA</name>
<protein>
    <submittedName>
        <fullName evidence="2">Uncharacterized protein</fullName>
    </submittedName>
</protein>